<sequence>MANNPVDLNRLMWLGAGAGSKGIVAGMVGGLAPEAGITPEIAAAAIGFWLAQQGGGRMGSFGEGMLIAAIGQLVRKPIEGIFGKIGQPTPTPTPEAAAAAVAKKTTQGSPEESLDAYLAAKYAIT</sequence>
<gene>
    <name evidence="1" type="ORF">S12H4_00305</name>
</gene>
<reference evidence="1" key="1">
    <citation type="journal article" date="2014" name="Front. Microbiol.">
        <title>High frequency of phylogenetically diverse reductive dehalogenase-homologous genes in deep subseafloor sedimentary metagenomes.</title>
        <authorList>
            <person name="Kawai M."/>
            <person name="Futagami T."/>
            <person name="Toyoda A."/>
            <person name="Takaki Y."/>
            <person name="Nishi S."/>
            <person name="Hori S."/>
            <person name="Arai W."/>
            <person name="Tsubouchi T."/>
            <person name="Morono Y."/>
            <person name="Uchiyama I."/>
            <person name="Ito T."/>
            <person name="Fujiyama A."/>
            <person name="Inagaki F."/>
            <person name="Takami H."/>
        </authorList>
    </citation>
    <scope>NUCLEOTIDE SEQUENCE</scope>
    <source>
        <strain evidence="1">Expedition CK06-06</strain>
    </source>
</reference>
<accession>X1RMY8</accession>
<name>X1RMY8_9ZZZZ</name>
<protein>
    <submittedName>
        <fullName evidence="1">Uncharacterized protein</fullName>
    </submittedName>
</protein>
<dbReference type="AlphaFoldDB" id="X1RMY8"/>
<evidence type="ECO:0000313" key="1">
    <source>
        <dbReference type="EMBL" id="GAI68351.1"/>
    </source>
</evidence>
<dbReference type="EMBL" id="BARW01000027">
    <property type="protein sequence ID" value="GAI68351.1"/>
    <property type="molecule type" value="Genomic_DNA"/>
</dbReference>
<comment type="caution">
    <text evidence="1">The sequence shown here is derived from an EMBL/GenBank/DDBJ whole genome shotgun (WGS) entry which is preliminary data.</text>
</comment>
<proteinExistence type="predicted"/>
<organism evidence="1">
    <name type="scientific">marine sediment metagenome</name>
    <dbReference type="NCBI Taxonomy" id="412755"/>
    <lineage>
        <taxon>unclassified sequences</taxon>
        <taxon>metagenomes</taxon>
        <taxon>ecological metagenomes</taxon>
    </lineage>
</organism>